<evidence type="ECO:0000313" key="1">
    <source>
        <dbReference type="EnsemblMetazoa" id="PPA35128.1"/>
    </source>
</evidence>
<sequence>MAQSTLFVALCVFAASAFASKDLTAHFLAPRNLIPKSLQVKNYPGQCTAADQTKTKSCLDSYFLTYGIDSSKGLPGFSEYMKRTESVIIQYGAAGFDFYCDFESTLETCLGSLMTSACMNPDGFVKMYGLEQLEAINYATSYPVESYTCQYKDLAKSYYPCMMDMQNDGLQGLVDCTLAMSKEFENATDTCVPIDHYVTCIENYYVQYCDEGIRSYICNTQEIAFNFDMDGMCQNKMHQSTFFAPVPSLPQKPNYPGHCSLSDEQTTKKCLNAYFAAYGIDATKGLPDYYEYQAKITSITDNYGVQGYDIYCDYECTLETCLGKLMNSSCMNPNAFTIMYKTNQANSINYATSFPVEAYTCANKEVVKENYDCMVDVSKNHFQGIIDCSNALNAALPGTDDTCGDLSTYILCMEDLYVGLCGPSMKGFICNTQEISFNFDMNNFCEGKMPDCEALIVLSSIVIRITLCIDCQTNAEAHLPDAPPGPAAGKL</sequence>
<protein>
    <submittedName>
        <fullName evidence="1">Uncharacterized protein</fullName>
    </submittedName>
</protein>
<dbReference type="OrthoDB" id="5909729at2759"/>
<organism evidence="1 2">
    <name type="scientific">Pristionchus pacificus</name>
    <name type="common">Parasitic nematode worm</name>
    <dbReference type="NCBI Taxonomy" id="54126"/>
    <lineage>
        <taxon>Eukaryota</taxon>
        <taxon>Metazoa</taxon>
        <taxon>Ecdysozoa</taxon>
        <taxon>Nematoda</taxon>
        <taxon>Chromadorea</taxon>
        <taxon>Rhabditida</taxon>
        <taxon>Rhabditina</taxon>
        <taxon>Diplogasteromorpha</taxon>
        <taxon>Diplogasteroidea</taxon>
        <taxon>Neodiplogasteridae</taxon>
        <taxon>Pristionchus</taxon>
    </lineage>
</organism>
<dbReference type="PANTHER" id="PTHR35014">
    <property type="entry name" value="INFECTION RESPONSE PROTEIN-RELATED"/>
    <property type="match status" value="1"/>
</dbReference>
<accession>A0A8R1UP10</accession>
<dbReference type="EnsemblMetazoa" id="PPA35128.1">
    <property type="protein sequence ID" value="PPA35128.1"/>
    <property type="gene ID" value="WBGene00273497"/>
</dbReference>
<proteinExistence type="predicted"/>
<reference evidence="2" key="1">
    <citation type="journal article" date="2008" name="Nat. Genet.">
        <title>The Pristionchus pacificus genome provides a unique perspective on nematode lifestyle and parasitism.</title>
        <authorList>
            <person name="Dieterich C."/>
            <person name="Clifton S.W."/>
            <person name="Schuster L.N."/>
            <person name="Chinwalla A."/>
            <person name="Delehaunty K."/>
            <person name="Dinkelacker I."/>
            <person name="Fulton L."/>
            <person name="Fulton R."/>
            <person name="Godfrey J."/>
            <person name="Minx P."/>
            <person name="Mitreva M."/>
            <person name="Roeseler W."/>
            <person name="Tian H."/>
            <person name="Witte H."/>
            <person name="Yang S.P."/>
            <person name="Wilson R.K."/>
            <person name="Sommer R.J."/>
        </authorList>
    </citation>
    <scope>NUCLEOTIDE SEQUENCE [LARGE SCALE GENOMIC DNA]</scope>
    <source>
        <strain evidence="2">PS312</strain>
    </source>
</reference>
<dbReference type="Proteomes" id="UP000005239">
    <property type="component" value="Unassembled WGS sequence"/>
</dbReference>
<dbReference type="PANTHER" id="PTHR35014:SF1">
    <property type="entry name" value="INFECTION RESPONSE PROTEIN"/>
    <property type="match status" value="1"/>
</dbReference>
<gene>
    <name evidence="1" type="primary">WBGene00273497</name>
</gene>
<evidence type="ECO:0000313" key="2">
    <source>
        <dbReference type="Proteomes" id="UP000005239"/>
    </source>
</evidence>
<dbReference type="AlphaFoldDB" id="A0A2A6B770"/>
<reference evidence="1" key="2">
    <citation type="submission" date="2022-06" db="UniProtKB">
        <authorList>
            <consortium name="EnsemblMetazoa"/>
        </authorList>
    </citation>
    <scope>IDENTIFICATION</scope>
    <source>
        <strain evidence="1">PS312</strain>
    </source>
</reference>
<name>A0A2A6B770_PRIPA</name>
<keyword evidence="2" id="KW-1185">Reference proteome</keyword>
<accession>A0A2A6B770</accession>